<organism evidence="10 11">
    <name type="scientific">Paenibacillus profundus</name>
    <dbReference type="NCBI Taxonomy" id="1173085"/>
    <lineage>
        <taxon>Bacteria</taxon>
        <taxon>Bacillati</taxon>
        <taxon>Bacillota</taxon>
        <taxon>Bacilli</taxon>
        <taxon>Bacillales</taxon>
        <taxon>Paenibacillaceae</taxon>
        <taxon>Paenibacillus</taxon>
    </lineage>
</organism>
<dbReference type="NCBIfam" id="TIGR01498">
    <property type="entry name" value="folK"/>
    <property type="match status" value="1"/>
</dbReference>
<comment type="caution">
    <text evidence="10">The sequence shown here is derived from an EMBL/GenBank/DDBJ whole genome shotgun (WGS) entry which is preliminary data.</text>
</comment>
<evidence type="ECO:0000256" key="7">
    <source>
        <dbReference type="ARBA" id="ARBA00022840"/>
    </source>
</evidence>
<dbReference type="PROSITE" id="PS00794">
    <property type="entry name" value="HPPK"/>
    <property type="match status" value="1"/>
</dbReference>
<keyword evidence="8" id="KW-0289">Folate biosynthesis</keyword>
<accession>A0ABS8YKM2</accession>
<name>A0ABS8YKM2_9BACL</name>
<evidence type="ECO:0000256" key="4">
    <source>
        <dbReference type="ARBA" id="ARBA00022679"/>
    </source>
</evidence>
<evidence type="ECO:0000256" key="2">
    <source>
        <dbReference type="ARBA" id="ARBA00005051"/>
    </source>
</evidence>
<feature type="domain" description="7,8-dihydro-6-hydroxymethylpterin-pyrophosphokinase" evidence="9">
    <location>
        <begin position="107"/>
        <end position="118"/>
    </location>
</feature>
<dbReference type="PANTHER" id="PTHR43071">
    <property type="entry name" value="2-AMINO-4-HYDROXY-6-HYDROXYMETHYLDIHYDROPTERIDINE PYROPHOSPHOKINASE"/>
    <property type="match status" value="1"/>
</dbReference>
<dbReference type="EC" id="2.7.6.3" evidence="3"/>
<protein>
    <recommendedName>
        <fullName evidence="3">2-amino-4-hydroxy-6-hydroxymethyldihydropteridine diphosphokinase</fullName>
        <ecNumber evidence="3">2.7.6.3</ecNumber>
    </recommendedName>
</protein>
<keyword evidence="7" id="KW-0067">ATP-binding</keyword>
<evidence type="ECO:0000313" key="11">
    <source>
        <dbReference type="Proteomes" id="UP001199916"/>
    </source>
</evidence>
<dbReference type="RefSeq" id="WP_233698583.1">
    <property type="nucleotide sequence ID" value="NZ_JAJNBZ010000028.1"/>
</dbReference>
<keyword evidence="5" id="KW-0547">Nucleotide-binding</keyword>
<evidence type="ECO:0000256" key="3">
    <source>
        <dbReference type="ARBA" id="ARBA00013253"/>
    </source>
</evidence>
<evidence type="ECO:0000256" key="6">
    <source>
        <dbReference type="ARBA" id="ARBA00022777"/>
    </source>
</evidence>
<proteinExistence type="predicted"/>
<evidence type="ECO:0000259" key="9">
    <source>
        <dbReference type="PROSITE" id="PS00794"/>
    </source>
</evidence>
<reference evidence="10 11" key="1">
    <citation type="submission" date="2021-11" db="EMBL/GenBank/DDBJ databases">
        <title>Draft genome sequence of Paenibacillus profundus YoMME, a new Gram-positive bacteria with exoelectrogenic properties.</title>
        <authorList>
            <person name="Hubenova Y."/>
            <person name="Hubenova E."/>
            <person name="Manasiev Y."/>
            <person name="Peykov S."/>
            <person name="Mitov M."/>
        </authorList>
    </citation>
    <scope>NUCLEOTIDE SEQUENCE [LARGE SCALE GENOMIC DNA]</scope>
    <source>
        <strain evidence="10 11">YoMME</strain>
    </source>
</reference>
<keyword evidence="4 10" id="KW-0808">Transferase</keyword>
<keyword evidence="11" id="KW-1185">Reference proteome</keyword>
<evidence type="ECO:0000256" key="1">
    <source>
        <dbReference type="ARBA" id="ARBA00000198"/>
    </source>
</evidence>
<gene>
    <name evidence="10" type="primary">folK</name>
    <name evidence="10" type="ORF">LQV63_24175</name>
</gene>
<dbReference type="Gene3D" id="3.30.70.560">
    <property type="entry name" value="7,8-Dihydro-6-hydroxymethylpterin-pyrophosphokinase HPPK"/>
    <property type="match status" value="1"/>
</dbReference>
<dbReference type="Proteomes" id="UP001199916">
    <property type="component" value="Unassembled WGS sequence"/>
</dbReference>
<comment type="catalytic activity">
    <reaction evidence="1">
        <text>6-hydroxymethyl-7,8-dihydropterin + ATP = (7,8-dihydropterin-6-yl)methyl diphosphate + AMP + H(+)</text>
        <dbReference type="Rhea" id="RHEA:11412"/>
        <dbReference type="ChEBI" id="CHEBI:15378"/>
        <dbReference type="ChEBI" id="CHEBI:30616"/>
        <dbReference type="ChEBI" id="CHEBI:44841"/>
        <dbReference type="ChEBI" id="CHEBI:72950"/>
        <dbReference type="ChEBI" id="CHEBI:456215"/>
        <dbReference type="EC" id="2.7.6.3"/>
    </reaction>
</comment>
<dbReference type="PANTHER" id="PTHR43071:SF1">
    <property type="entry name" value="2-AMINO-4-HYDROXY-6-HYDROXYMETHYLDIHYDROPTERIDINE PYROPHOSPHOKINASE"/>
    <property type="match status" value="1"/>
</dbReference>
<evidence type="ECO:0000313" key="10">
    <source>
        <dbReference type="EMBL" id="MCE5172376.1"/>
    </source>
</evidence>
<dbReference type="CDD" id="cd00483">
    <property type="entry name" value="HPPK"/>
    <property type="match status" value="1"/>
</dbReference>
<dbReference type="InterPro" id="IPR000550">
    <property type="entry name" value="Hppk"/>
</dbReference>
<evidence type="ECO:0000256" key="5">
    <source>
        <dbReference type="ARBA" id="ARBA00022741"/>
    </source>
</evidence>
<dbReference type="SUPFAM" id="SSF55083">
    <property type="entry name" value="6-hydroxymethyl-7,8-dihydropterin pyrophosphokinase, HPPK"/>
    <property type="match status" value="1"/>
</dbReference>
<evidence type="ECO:0000256" key="8">
    <source>
        <dbReference type="ARBA" id="ARBA00022909"/>
    </source>
</evidence>
<dbReference type="EMBL" id="JAJNBZ010000028">
    <property type="protein sequence ID" value="MCE5172376.1"/>
    <property type="molecule type" value="Genomic_DNA"/>
</dbReference>
<sequence>MEREIEQGASNYVSGDETGLVIAYIALGANIGDREYSLHAALTELDRHHDIKVVACSDIYETDPVGYEDQPVFLNMTACLATALDAEALLQVMLDIEKQLGRVRNIRNGPRVIDLDLLWMEGCSVNTPDLTLPHPRMGERLFVMVPLADIVPESDTQLHAFVHQALGTLDGKEGIRKWKRSSWPSESAPSVSSGD</sequence>
<keyword evidence="6" id="KW-0418">Kinase</keyword>
<comment type="pathway">
    <text evidence="2">Cofactor biosynthesis; tetrahydrofolate biosynthesis; 2-amino-4-hydroxy-6-hydroxymethyl-7,8-dihydropteridine diphosphate from 7,8-dihydroneopterin triphosphate: step 4/4.</text>
</comment>
<dbReference type="InterPro" id="IPR035907">
    <property type="entry name" value="Hppk_sf"/>
</dbReference>
<dbReference type="GO" id="GO:0003848">
    <property type="term" value="F:2-amino-4-hydroxy-6-hydroxymethyldihydropteridine diphosphokinase activity"/>
    <property type="evidence" value="ECO:0007669"/>
    <property type="project" value="UniProtKB-EC"/>
</dbReference>
<dbReference type="Pfam" id="PF01288">
    <property type="entry name" value="HPPK"/>
    <property type="match status" value="1"/>
</dbReference>